<comment type="similarity">
    <text evidence="1">Belongs to the protein kinase superfamily. ADCK protein kinase family.</text>
</comment>
<dbReference type="GO" id="GO:0005524">
    <property type="term" value="F:ATP binding"/>
    <property type="evidence" value="ECO:0007669"/>
    <property type="project" value="InterPro"/>
</dbReference>
<evidence type="ECO:0000256" key="1">
    <source>
        <dbReference type="ARBA" id="ARBA00009670"/>
    </source>
</evidence>
<evidence type="ECO:0000313" key="5">
    <source>
        <dbReference type="Proteomes" id="UP000204391"/>
    </source>
</evidence>
<dbReference type="InterPro" id="IPR050154">
    <property type="entry name" value="UbiB_kinase"/>
</dbReference>
<keyword evidence="5" id="KW-1185">Reference proteome</keyword>
<dbReference type="OrthoDB" id="9795390at2"/>
<keyword evidence="2" id="KW-0472">Membrane</keyword>
<dbReference type="GO" id="GO:0004672">
    <property type="term" value="F:protein kinase activity"/>
    <property type="evidence" value="ECO:0007669"/>
    <property type="project" value="InterPro"/>
</dbReference>
<sequence length="522" mass="60744">MTFKFIVQVSLFHMRHHIWDEQTRRKWNALVKKLAREYRNTAVKLGGVLIKVGQFLSTRADFMPDAFIQELAGLVDRVPPSSFSYAKSLMEKEWGGDINDHLLELNEEPVASASIGQVYKATLKNGKEVAVKVQRYRVRDIFHMDFKALKLVFWMIKLFTSFGKKADLNSLYRELIVVMDRELDFEQELAYGNYFKERFKTNEAIYIPGYIESLCTKEVLVMEWMDGAKITDLSYMNKHNIDIQQTAKTLFNFYLDQFLNDGNFHADPHAGNILIQSDGTIVIIDFGMIGEVKKQDTHYFKQFIQGLIMDDYDKVVQTLDDMNFVLPNADRTKLKKMIKQTIEMYQNGSFIHMNTHTMETIKEDIRLFVKDQPIQLSADYAYLGRAISIVFGLLVSLYPDVDIEKWAKPKVKQWIGGKSFTDSIYVQVAKDSAKPILSFPKAMLKWLENGEKDREWEKEKQQNKLMHHFYILVELFSFSLMVGGIYSGLYVDKVIGYLLTGVFSITLVILLIKHFRMIRSRK</sequence>
<dbReference type="Pfam" id="PF03109">
    <property type="entry name" value="ABC1"/>
    <property type="match status" value="1"/>
</dbReference>
<dbReference type="Proteomes" id="UP000204391">
    <property type="component" value="Chromosome"/>
</dbReference>
<dbReference type="KEGG" id="vne:CFK40_02825"/>
<evidence type="ECO:0000313" key="4">
    <source>
        <dbReference type="EMBL" id="ASN04007.1"/>
    </source>
</evidence>
<dbReference type="PANTHER" id="PTHR10566:SF113">
    <property type="entry name" value="PROTEIN ACTIVITY OF BC1 COMPLEX KINASE 7, CHLOROPLASTIC"/>
    <property type="match status" value="1"/>
</dbReference>
<evidence type="ECO:0000259" key="3">
    <source>
        <dbReference type="PROSITE" id="PS50011"/>
    </source>
</evidence>
<dbReference type="PANTHER" id="PTHR10566">
    <property type="entry name" value="CHAPERONE-ACTIVITY OF BC1 COMPLEX CABC1 -RELATED"/>
    <property type="match status" value="1"/>
</dbReference>
<dbReference type="EMBL" id="CP022437">
    <property type="protein sequence ID" value="ASN04007.1"/>
    <property type="molecule type" value="Genomic_DNA"/>
</dbReference>
<organism evidence="4 5">
    <name type="scientific">Virgibacillus necropolis</name>
    <dbReference type="NCBI Taxonomy" id="163877"/>
    <lineage>
        <taxon>Bacteria</taxon>
        <taxon>Bacillati</taxon>
        <taxon>Bacillota</taxon>
        <taxon>Bacilli</taxon>
        <taxon>Bacillales</taxon>
        <taxon>Bacillaceae</taxon>
        <taxon>Virgibacillus</taxon>
    </lineage>
</organism>
<dbReference type="AlphaFoldDB" id="A0A221M8P6"/>
<dbReference type="SUPFAM" id="SSF56112">
    <property type="entry name" value="Protein kinase-like (PK-like)"/>
    <property type="match status" value="1"/>
</dbReference>
<protein>
    <submittedName>
        <fullName evidence="4">ABC transporter</fullName>
    </submittedName>
</protein>
<feature type="transmembrane region" description="Helical" evidence="2">
    <location>
        <begin position="380"/>
        <end position="398"/>
    </location>
</feature>
<dbReference type="CDD" id="cd05121">
    <property type="entry name" value="ABC1_ADCK3-like"/>
    <property type="match status" value="1"/>
</dbReference>
<feature type="transmembrane region" description="Helical" evidence="2">
    <location>
        <begin position="469"/>
        <end position="488"/>
    </location>
</feature>
<feature type="transmembrane region" description="Helical" evidence="2">
    <location>
        <begin position="494"/>
        <end position="512"/>
    </location>
</feature>
<dbReference type="Gene3D" id="1.10.510.10">
    <property type="entry name" value="Transferase(Phosphotransferase) domain 1"/>
    <property type="match status" value="1"/>
</dbReference>
<dbReference type="InterPro" id="IPR011009">
    <property type="entry name" value="Kinase-like_dom_sf"/>
</dbReference>
<dbReference type="InterPro" id="IPR004147">
    <property type="entry name" value="ABC1_dom"/>
</dbReference>
<keyword evidence="2" id="KW-1133">Transmembrane helix</keyword>
<gene>
    <name evidence="4" type="ORF">CFK40_02825</name>
</gene>
<dbReference type="InterPro" id="IPR000719">
    <property type="entry name" value="Prot_kinase_dom"/>
</dbReference>
<proteinExistence type="inferred from homology"/>
<accession>A0A221M8P6</accession>
<keyword evidence="2" id="KW-0812">Transmembrane</keyword>
<dbReference type="PROSITE" id="PS50011">
    <property type="entry name" value="PROTEIN_KINASE_DOM"/>
    <property type="match status" value="1"/>
</dbReference>
<feature type="domain" description="Protein kinase" evidence="3">
    <location>
        <begin position="104"/>
        <end position="470"/>
    </location>
</feature>
<name>A0A221M8P6_9BACI</name>
<reference evidence="4 5" key="1">
    <citation type="journal article" date="2003" name="Int. J. Syst. Evol. Microbiol.">
        <title>Virgibacillus carmonensis sp. nov., Virgibacillus necropolis sp. nov. and Virgibacillus picturae sp. nov., three novel species isolated from deteriorated mural paintings, transfer of the species of the genus salibacillus to Virgibacillus, as Virgibacillus marismortui comb. nov. and Virgibacillus salexigens comb. nov., and emended description of the genus Virgibacillus.</title>
        <authorList>
            <person name="Heyrman J."/>
            <person name="Logan N.A."/>
            <person name="Busse H.J."/>
            <person name="Balcaen A."/>
            <person name="Lebbe L."/>
            <person name="Rodriguez-Diaz M."/>
            <person name="Swings J."/>
            <person name="De Vos P."/>
        </authorList>
    </citation>
    <scope>NUCLEOTIDE SEQUENCE [LARGE SCALE GENOMIC DNA]</scope>
    <source>
        <strain evidence="4 5">LMG 19488</strain>
    </source>
</reference>
<evidence type="ECO:0000256" key="2">
    <source>
        <dbReference type="SAM" id="Phobius"/>
    </source>
</evidence>